<evidence type="ECO:0000256" key="8">
    <source>
        <dbReference type="HAMAP-Rule" id="MF_00009"/>
    </source>
</evidence>
<keyword evidence="5 8" id="KW-0255">Endonuclease</keyword>
<reference evidence="9" key="1">
    <citation type="submission" date="2020-10" db="EMBL/GenBank/DDBJ databases">
        <title>An improved Amphimedon queenslandica hologenome assembly reveals how three proteobacterial symbionts can extend the metabolic phenotypic of their marine sponge host.</title>
        <authorList>
            <person name="Degnan B."/>
            <person name="Degnan S."/>
            <person name="Xiang X."/>
        </authorList>
    </citation>
    <scope>NUCLEOTIDE SEQUENCE</scope>
    <source>
        <strain evidence="9">AqS2</strain>
    </source>
</reference>
<comment type="cofactor">
    <cofactor evidence="8">
        <name>Zn(2+)</name>
        <dbReference type="ChEBI" id="CHEBI:29105"/>
    </cofactor>
    <text evidence="8">Binds 1 zinc ion.</text>
</comment>
<dbReference type="NCBIfam" id="TIGR00043">
    <property type="entry name" value="rRNA maturation RNase YbeY"/>
    <property type="match status" value="1"/>
</dbReference>
<proteinExistence type="inferred from homology"/>
<comment type="similarity">
    <text evidence="1 8">Belongs to the endoribonuclease YbeY family.</text>
</comment>
<dbReference type="EMBL" id="JADHEI010000053">
    <property type="protein sequence ID" value="MBF2735896.1"/>
    <property type="molecule type" value="Genomic_DNA"/>
</dbReference>
<sequence>MTAAAAIAVSRAGGAAAETEADASPPSAAQVRRILRAALPAGAKVAVRFVTAAASRELNQRYLAKDRPANVLAFPAEDGGPGGDIAICPAVVAAEAKQCNVPAFERYAHLLVHAALHLQGFEHETAAAARRMEAREAEVMASLGLPDPWAADKA</sequence>
<comment type="subcellular location">
    <subcellularLocation>
        <location evidence="8">Cytoplasm</location>
    </subcellularLocation>
</comment>
<dbReference type="GO" id="GO:0004521">
    <property type="term" value="F:RNA endonuclease activity"/>
    <property type="evidence" value="ECO:0007669"/>
    <property type="project" value="UniProtKB-UniRule"/>
</dbReference>
<dbReference type="GO" id="GO:0005737">
    <property type="term" value="C:cytoplasm"/>
    <property type="evidence" value="ECO:0007669"/>
    <property type="project" value="UniProtKB-SubCell"/>
</dbReference>
<comment type="function">
    <text evidence="8">Single strand-specific metallo-endoribonuclease involved in late-stage 70S ribosome quality control and in maturation of the 3' terminus of the 16S rRNA.</text>
</comment>
<feature type="binding site" evidence="8">
    <location>
        <position position="113"/>
    </location>
    <ligand>
        <name>Zn(2+)</name>
        <dbReference type="ChEBI" id="CHEBI:29105"/>
        <note>catalytic</note>
    </ligand>
</feature>
<evidence type="ECO:0000256" key="6">
    <source>
        <dbReference type="ARBA" id="ARBA00022801"/>
    </source>
</evidence>
<name>A0A930Y3H4_9GAMM</name>
<dbReference type="InterPro" id="IPR020549">
    <property type="entry name" value="YbeY_CS"/>
</dbReference>
<dbReference type="Proteomes" id="UP000604381">
    <property type="component" value="Unassembled WGS sequence"/>
</dbReference>
<dbReference type="InterPro" id="IPR023091">
    <property type="entry name" value="MetalPrtase_cat_dom_sf_prd"/>
</dbReference>
<evidence type="ECO:0000256" key="2">
    <source>
        <dbReference type="ARBA" id="ARBA00022517"/>
    </source>
</evidence>
<dbReference type="GO" id="GO:0006364">
    <property type="term" value="P:rRNA processing"/>
    <property type="evidence" value="ECO:0007669"/>
    <property type="project" value="UniProtKB-UniRule"/>
</dbReference>
<keyword evidence="6 8" id="KW-0378">Hydrolase</keyword>
<evidence type="ECO:0000313" key="10">
    <source>
        <dbReference type="Proteomes" id="UP000604381"/>
    </source>
</evidence>
<dbReference type="AlphaFoldDB" id="A0A930Y3H4"/>
<comment type="caution">
    <text evidence="9">The sequence shown here is derived from an EMBL/GenBank/DDBJ whole genome shotgun (WGS) entry which is preliminary data.</text>
</comment>
<dbReference type="Pfam" id="PF02130">
    <property type="entry name" value="YbeY"/>
    <property type="match status" value="1"/>
</dbReference>
<keyword evidence="7 8" id="KW-0862">Zinc</keyword>
<keyword evidence="4 8" id="KW-0479">Metal-binding</keyword>
<keyword evidence="2 8" id="KW-0690">Ribosome biogenesis</keyword>
<dbReference type="PROSITE" id="PS01306">
    <property type="entry name" value="UPF0054"/>
    <property type="match status" value="1"/>
</dbReference>
<evidence type="ECO:0000256" key="4">
    <source>
        <dbReference type="ARBA" id="ARBA00022723"/>
    </source>
</evidence>
<dbReference type="HAMAP" id="MF_00009">
    <property type="entry name" value="Endoribonucl_YbeY"/>
    <property type="match status" value="1"/>
</dbReference>
<keyword evidence="8" id="KW-0963">Cytoplasm</keyword>
<evidence type="ECO:0000256" key="5">
    <source>
        <dbReference type="ARBA" id="ARBA00022759"/>
    </source>
</evidence>
<keyword evidence="10" id="KW-1185">Reference proteome</keyword>
<feature type="binding site" evidence="8">
    <location>
        <position position="117"/>
    </location>
    <ligand>
        <name>Zn(2+)</name>
        <dbReference type="ChEBI" id="CHEBI:29105"/>
        <note>catalytic</note>
    </ligand>
</feature>
<protein>
    <recommendedName>
        <fullName evidence="8">Endoribonuclease YbeY</fullName>
        <ecNumber evidence="8">3.1.-.-</ecNumber>
    </recommendedName>
</protein>
<evidence type="ECO:0000256" key="7">
    <source>
        <dbReference type="ARBA" id="ARBA00022833"/>
    </source>
</evidence>
<evidence type="ECO:0000256" key="3">
    <source>
        <dbReference type="ARBA" id="ARBA00022722"/>
    </source>
</evidence>
<gene>
    <name evidence="8 9" type="primary">ybeY</name>
    <name evidence="9" type="ORF">ISN26_07515</name>
</gene>
<organism evidence="9 10">
    <name type="scientific">Candidatus Amphirhobacter heronislandensis</name>
    <dbReference type="NCBI Taxonomy" id="1732024"/>
    <lineage>
        <taxon>Bacteria</taxon>
        <taxon>Pseudomonadati</taxon>
        <taxon>Pseudomonadota</taxon>
        <taxon>Gammaproteobacteria</taxon>
        <taxon>Candidatus Tethybacterales</taxon>
        <taxon>Candidatus Tethybacteraceae</taxon>
        <taxon>Candidatus Amphirhobacter</taxon>
    </lineage>
</organism>
<keyword evidence="3 8" id="KW-0540">Nuclease</keyword>
<keyword evidence="8" id="KW-0698">rRNA processing</keyword>
<dbReference type="GO" id="GO:0008270">
    <property type="term" value="F:zinc ion binding"/>
    <property type="evidence" value="ECO:0007669"/>
    <property type="project" value="UniProtKB-UniRule"/>
</dbReference>
<dbReference type="GO" id="GO:0004222">
    <property type="term" value="F:metalloendopeptidase activity"/>
    <property type="evidence" value="ECO:0007669"/>
    <property type="project" value="InterPro"/>
</dbReference>
<dbReference type="EC" id="3.1.-.-" evidence="8"/>
<accession>A0A930Y3H4</accession>
<evidence type="ECO:0000313" key="9">
    <source>
        <dbReference type="EMBL" id="MBF2735896.1"/>
    </source>
</evidence>
<dbReference type="PANTHER" id="PTHR46986">
    <property type="entry name" value="ENDORIBONUCLEASE YBEY, CHLOROPLASTIC"/>
    <property type="match status" value="1"/>
</dbReference>
<dbReference type="InterPro" id="IPR002036">
    <property type="entry name" value="YbeY"/>
</dbReference>
<dbReference type="Gene3D" id="3.40.390.30">
    <property type="entry name" value="Metalloproteases ('zincins'), catalytic domain"/>
    <property type="match status" value="1"/>
</dbReference>
<dbReference type="SUPFAM" id="SSF55486">
    <property type="entry name" value="Metalloproteases ('zincins'), catalytic domain"/>
    <property type="match status" value="1"/>
</dbReference>
<feature type="binding site" evidence="8">
    <location>
        <position position="123"/>
    </location>
    <ligand>
        <name>Zn(2+)</name>
        <dbReference type="ChEBI" id="CHEBI:29105"/>
        <note>catalytic</note>
    </ligand>
</feature>
<dbReference type="PANTHER" id="PTHR46986:SF1">
    <property type="entry name" value="ENDORIBONUCLEASE YBEY, CHLOROPLASTIC"/>
    <property type="match status" value="1"/>
</dbReference>
<evidence type="ECO:0000256" key="1">
    <source>
        <dbReference type="ARBA" id="ARBA00010875"/>
    </source>
</evidence>